<dbReference type="EMBL" id="CP102480">
    <property type="protein sequence ID" value="UUX52216.1"/>
    <property type="molecule type" value="Genomic_DNA"/>
</dbReference>
<accession>A0A9J7AY70</accession>
<dbReference type="GO" id="GO:0009636">
    <property type="term" value="P:response to toxic substance"/>
    <property type="evidence" value="ECO:0007669"/>
    <property type="project" value="TreeGrafter"/>
</dbReference>
<feature type="transmembrane region" description="Helical" evidence="1">
    <location>
        <begin position="63"/>
        <end position="84"/>
    </location>
</feature>
<evidence type="ECO:0000313" key="3">
    <source>
        <dbReference type="Proteomes" id="UP001060336"/>
    </source>
</evidence>
<proteinExistence type="predicted"/>
<gene>
    <name evidence="2" type="ORF">NUH88_09155</name>
</gene>
<dbReference type="Pfam" id="PF13630">
    <property type="entry name" value="SdpI"/>
    <property type="match status" value="1"/>
</dbReference>
<protein>
    <submittedName>
        <fullName evidence="2">SdpI family protein</fullName>
    </submittedName>
</protein>
<keyword evidence="1" id="KW-1133">Transmembrane helix</keyword>
<dbReference type="Proteomes" id="UP001060336">
    <property type="component" value="Chromosome"/>
</dbReference>
<organism evidence="2 3">
    <name type="scientific">Nisaea acidiphila</name>
    <dbReference type="NCBI Taxonomy" id="1862145"/>
    <lineage>
        <taxon>Bacteria</taxon>
        <taxon>Pseudomonadati</taxon>
        <taxon>Pseudomonadota</taxon>
        <taxon>Alphaproteobacteria</taxon>
        <taxon>Rhodospirillales</taxon>
        <taxon>Thalassobaculaceae</taxon>
        <taxon>Nisaea</taxon>
    </lineage>
</organism>
<dbReference type="PANTHER" id="PTHR37810:SF5">
    <property type="entry name" value="IMMUNITY PROTEIN SDPI"/>
    <property type="match status" value="1"/>
</dbReference>
<evidence type="ECO:0000313" key="2">
    <source>
        <dbReference type="EMBL" id="UUX52216.1"/>
    </source>
</evidence>
<dbReference type="KEGG" id="naci:NUH88_09155"/>
<keyword evidence="3" id="KW-1185">Reference proteome</keyword>
<dbReference type="InterPro" id="IPR025962">
    <property type="entry name" value="SdpI/YhfL"/>
</dbReference>
<reference evidence="2" key="1">
    <citation type="submission" date="2022-08" db="EMBL/GenBank/DDBJ databases">
        <title>Nisaea acidiphila sp. nov., isolated from a marine algal debris and emended description of the genus Nisaea Urios et al. 2008.</title>
        <authorList>
            <person name="Kwon K."/>
        </authorList>
    </citation>
    <scope>NUCLEOTIDE SEQUENCE</scope>
    <source>
        <strain evidence="2">MEBiC11861</strain>
    </source>
</reference>
<feature type="transmembrane region" description="Helical" evidence="1">
    <location>
        <begin position="37"/>
        <end position="56"/>
    </location>
</feature>
<keyword evidence="1" id="KW-0472">Membrane</keyword>
<name>A0A9J7AY70_9PROT</name>
<dbReference type="PANTHER" id="PTHR37810">
    <property type="entry name" value="IMMUNITY PROTEIN SDPI"/>
    <property type="match status" value="1"/>
</dbReference>
<keyword evidence="1" id="KW-0812">Transmembrane</keyword>
<evidence type="ECO:0000256" key="1">
    <source>
        <dbReference type="SAM" id="Phobius"/>
    </source>
</evidence>
<sequence length="96" mass="10097">MTVLGNYLAKSRANVLAGIRTPWTLASDHAWVTANRIAGWGFVATGTATALSALISSPAVPTLVLLVGLAVSTIASVIVSYRAWRNDPDSRTSNRS</sequence>
<dbReference type="AlphaFoldDB" id="A0A9J7AY70"/>